<dbReference type="Pfam" id="PF13259">
    <property type="entry name" value="clamp_Gag1-like"/>
    <property type="match status" value="1"/>
</dbReference>
<dbReference type="InterPro" id="IPR053274">
    <property type="entry name" value="Fluconazole_resistance"/>
</dbReference>
<evidence type="ECO:0000259" key="2">
    <source>
        <dbReference type="Pfam" id="PF13259"/>
    </source>
</evidence>
<evidence type="ECO:0000313" key="4">
    <source>
        <dbReference type="Proteomes" id="UP001341245"/>
    </source>
</evidence>
<dbReference type="Proteomes" id="UP001341245">
    <property type="component" value="Unassembled WGS sequence"/>
</dbReference>
<dbReference type="EMBL" id="JASGXD010000013">
    <property type="protein sequence ID" value="KAK6001657.1"/>
    <property type="molecule type" value="Genomic_DNA"/>
</dbReference>
<dbReference type="PANTHER" id="PTHR28065:SF1">
    <property type="entry name" value="DUF4050 DOMAIN-CONTAINING PROTEIN"/>
    <property type="match status" value="1"/>
</dbReference>
<gene>
    <name evidence="3" type="ORF">QM012_002147</name>
</gene>
<name>A0ABR0TBZ9_AURPU</name>
<accession>A0ABR0TBZ9</accession>
<comment type="caution">
    <text evidence="3">The sequence shown here is derived from an EMBL/GenBank/DDBJ whole genome shotgun (WGS) entry which is preliminary data.</text>
</comment>
<evidence type="ECO:0000256" key="1">
    <source>
        <dbReference type="SAM" id="MobiDB-lite"/>
    </source>
</evidence>
<dbReference type="PANTHER" id="PTHR28065">
    <property type="entry name" value="FREQUENIN"/>
    <property type="match status" value="1"/>
</dbReference>
<feature type="region of interest" description="Disordered" evidence="1">
    <location>
        <begin position="100"/>
        <end position="150"/>
    </location>
</feature>
<protein>
    <recommendedName>
        <fullName evidence="2">Gag1-like clamp domain-containing protein</fullName>
    </recommendedName>
</protein>
<evidence type="ECO:0000313" key="3">
    <source>
        <dbReference type="EMBL" id="KAK6001657.1"/>
    </source>
</evidence>
<feature type="domain" description="Gag1-like clamp" evidence="2">
    <location>
        <begin position="118"/>
        <end position="274"/>
    </location>
</feature>
<dbReference type="InterPro" id="IPR025124">
    <property type="entry name" value="Gag1-like_clamp"/>
</dbReference>
<keyword evidence="4" id="KW-1185">Reference proteome</keyword>
<sequence>MVLLPNRRASNGQTEQLRQARAQVQSKTRSDWNFPTAPYALPSYYCSAASTSAISTWNTPPAAGQDARDLVNEHIRQHPVVLDERPAPAKPTVWRERYYSDGEDSASENGDSNASPAYDSPDSVGADLEARKQQRRRRRQQRFEHEMKENIGLAHWSAQRNKWTGAESRDVVQEDLAAASLVPGQLQSTEDPSPAYTTSTSSTLAAAVPDRALWVPVAEPLLPNDPIRNRINNNAYSDIYTKVILQGRTPSIPISLTDVTRSLVHGWKEEGQWPPKPTPAEPSLVKKNGHPHIKGVLKQLGRPFGLSGQGVPVEKGSANAHEKKLARPSILSRRKDRANQAEEIPECYGINGPHRDAAAKVDFETKVREAKQAGVDPVERNPNSGNEIPPHVAEARLNHLDLFLQERSWRRAHQDLQAHNQRLAIFPAQGKRESVSRYNARILARCKQLFEGQDEYQVRMQAHHARVTIDNGPLFDEDEDWETIMARARDLGRKVLITRDRVRQGFQDGGEYRWRWSWERALLWHFDPIDKRKRAIENHKLVTRNCDWGAAG</sequence>
<proteinExistence type="predicted"/>
<reference evidence="3 4" key="1">
    <citation type="submission" date="2023-11" db="EMBL/GenBank/DDBJ databases">
        <title>Draft genome sequence and annotation of the polyextremotolerant black yeast-like fungus Aureobasidium pullulans NRRL 62042.</title>
        <authorList>
            <person name="Dielentheis-Frenken M.R.E."/>
            <person name="Wibberg D."/>
            <person name="Blank L.M."/>
            <person name="Tiso T."/>
        </authorList>
    </citation>
    <scope>NUCLEOTIDE SEQUENCE [LARGE SCALE GENOMIC DNA]</scope>
    <source>
        <strain evidence="3 4">NRRL 62042</strain>
    </source>
</reference>
<organism evidence="3 4">
    <name type="scientific">Aureobasidium pullulans</name>
    <name type="common">Black yeast</name>
    <name type="synonym">Pullularia pullulans</name>
    <dbReference type="NCBI Taxonomy" id="5580"/>
    <lineage>
        <taxon>Eukaryota</taxon>
        <taxon>Fungi</taxon>
        <taxon>Dikarya</taxon>
        <taxon>Ascomycota</taxon>
        <taxon>Pezizomycotina</taxon>
        <taxon>Dothideomycetes</taxon>
        <taxon>Dothideomycetidae</taxon>
        <taxon>Dothideales</taxon>
        <taxon>Saccotheciaceae</taxon>
        <taxon>Aureobasidium</taxon>
    </lineage>
</organism>